<accession>A0ABY9CVH5</accession>
<keyword evidence="3" id="KW-1185">Reference proteome</keyword>
<gene>
    <name evidence="2" type="ORF">VitviT2T_017061</name>
</gene>
<dbReference type="EMBL" id="CP126658">
    <property type="protein sequence ID" value="WJZ98546.1"/>
    <property type="molecule type" value="Genomic_DNA"/>
</dbReference>
<feature type="region of interest" description="Disordered" evidence="1">
    <location>
        <begin position="16"/>
        <end position="44"/>
    </location>
</feature>
<feature type="compositionally biased region" description="Low complexity" evidence="1">
    <location>
        <begin position="16"/>
        <end position="26"/>
    </location>
</feature>
<proteinExistence type="predicted"/>
<organism evidence="2 3">
    <name type="scientific">Vitis vinifera</name>
    <name type="common">Grape</name>
    <dbReference type="NCBI Taxonomy" id="29760"/>
    <lineage>
        <taxon>Eukaryota</taxon>
        <taxon>Viridiplantae</taxon>
        <taxon>Streptophyta</taxon>
        <taxon>Embryophyta</taxon>
        <taxon>Tracheophyta</taxon>
        <taxon>Spermatophyta</taxon>
        <taxon>Magnoliopsida</taxon>
        <taxon>eudicotyledons</taxon>
        <taxon>Gunneridae</taxon>
        <taxon>Pentapetalae</taxon>
        <taxon>rosids</taxon>
        <taxon>Vitales</taxon>
        <taxon>Vitaceae</taxon>
        <taxon>Viteae</taxon>
        <taxon>Vitis</taxon>
    </lineage>
</organism>
<dbReference type="Proteomes" id="UP001227230">
    <property type="component" value="Chromosome 11"/>
</dbReference>
<sequence length="204" mass="21934">MHSAIRHHKSLHTIASKATAASSPSSSSPPPTPTQTPIGSSRFPPHRKRVVMEVLATATPSILIFVPLVPTGSQFATFRNYGLGCINDDLLSSKIQGMCLTISGNVCCTEAQFDTLRTQVQQMSPGLSTLAQDGLTPRIGGFGFGVLINEILELELRVLRETNGRAEKLQEMRVVLAKLVGKVVRVGFLCALRMKVSNCSADMG</sequence>
<evidence type="ECO:0000313" key="3">
    <source>
        <dbReference type="Proteomes" id="UP001227230"/>
    </source>
</evidence>
<name>A0ABY9CVH5_VITVI</name>
<protein>
    <submittedName>
        <fullName evidence="2">Uncharacterized protein</fullName>
    </submittedName>
</protein>
<reference evidence="2 3" key="1">
    <citation type="journal article" date="2023" name="Hortic Res">
        <title>The complete reference genome for grapevine (Vitis vinifera L.) genetics and breeding.</title>
        <authorList>
            <person name="Shi X."/>
            <person name="Cao S."/>
            <person name="Wang X."/>
            <person name="Huang S."/>
            <person name="Wang Y."/>
            <person name="Liu Z."/>
            <person name="Liu W."/>
            <person name="Leng X."/>
            <person name="Peng Y."/>
            <person name="Wang N."/>
            <person name="Wang Y."/>
            <person name="Ma Z."/>
            <person name="Xu X."/>
            <person name="Zhang F."/>
            <person name="Xue H."/>
            <person name="Zhong H."/>
            <person name="Wang Y."/>
            <person name="Zhang K."/>
            <person name="Velt A."/>
            <person name="Avia K."/>
            <person name="Holtgrawe D."/>
            <person name="Grimplet J."/>
            <person name="Matus J.T."/>
            <person name="Ware D."/>
            <person name="Wu X."/>
            <person name="Wang H."/>
            <person name="Liu C."/>
            <person name="Fang Y."/>
            <person name="Rustenholz C."/>
            <person name="Cheng Z."/>
            <person name="Xiao H."/>
            <person name="Zhou Y."/>
        </authorList>
    </citation>
    <scope>NUCLEOTIDE SEQUENCE [LARGE SCALE GENOMIC DNA]</scope>
    <source>
        <strain evidence="3">cv. Pinot noir / PN40024</strain>
        <tissue evidence="2">Leaf</tissue>
    </source>
</reference>
<evidence type="ECO:0000256" key="1">
    <source>
        <dbReference type="SAM" id="MobiDB-lite"/>
    </source>
</evidence>
<evidence type="ECO:0000313" key="2">
    <source>
        <dbReference type="EMBL" id="WJZ98546.1"/>
    </source>
</evidence>